<sequence length="59" mass="7086">MRLDPVELLKQQSLHFNRRDNLQWSILRRRLGLEEQPITDRDCNMPSSSSWSMCAQWVL</sequence>
<keyword evidence="2" id="KW-1185">Reference proteome</keyword>
<dbReference type="EMBL" id="HF935720">
    <property type="protein sequence ID" value="CCX12542.1"/>
    <property type="molecule type" value="Genomic_DNA"/>
</dbReference>
<reference evidence="1 2" key="1">
    <citation type="journal article" date="2013" name="PLoS Genet.">
        <title>The genome and development-dependent transcriptomes of Pyronema confluens: a window into fungal evolution.</title>
        <authorList>
            <person name="Traeger S."/>
            <person name="Altegoer F."/>
            <person name="Freitag M."/>
            <person name="Gabaldon T."/>
            <person name="Kempken F."/>
            <person name="Kumar A."/>
            <person name="Marcet-Houben M."/>
            <person name="Poggeler S."/>
            <person name="Stajich J.E."/>
            <person name="Nowrousian M."/>
        </authorList>
    </citation>
    <scope>NUCLEOTIDE SEQUENCE [LARGE SCALE GENOMIC DNA]</scope>
    <source>
        <strain evidence="2">CBS 100304</strain>
        <tissue evidence="1">Vegetative mycelium</tissue>
    </source>
</reference>
<evidence type="ECO:0000313" key="2">
    <source>
        <dbReference type="Proteomes" id="UP000018144"/>
    </source>
</evidence>
<evidence type="ECO:0000313" key="1">
    <source>
        <dbReference type="EMBL" id="CCX12542.1"/>
    </source>
</evidence>
<dbReference type="Proteomes" id="UP000018144">
    <property type="component" value="Unassembled WGS sequence"/>
</dbReference>
<accession>U4LDB9</accession>
<name>U4LDB9_PYROM</name>
<proteinExistence type="predicted"/>
<protein>
    <submittedName>
        <fullName evidence="1">Uncharacterized protein</fullName>
    </submittedName>
</protein>
<gene>
    <name evidence="1" type="ORF">PCON_12136</name>
</gene>
<organism evidence="1 2">
    <name type="scientific">Pyronema omphalodes (strain CBS 100304)</name>
    <name type="common">Pyronema confluens</name>
    <dbReference type="NCBI Taxonomy" id="1076935"/>
    <lineage>
        <taxon>Eukaryota</taxon>
        <taxon>Fungi</taxon>
        <taxon>Dikarya</taxon>
        <taxon>Ascomycota</taxon>
        <taxon>Pezizomycotina</taxon>
        <taxon>Pezizomycetes</taxon>
        <taxon>Pezizales</taxon>
        <taxon>Pyronemataceae</taxon>
        <taxon>Pyronema</taxon>
    </lineage>
</organism>
<dbReference type="AlphaFoldDB" id="U4LDB9"/>